<dbReference type="Proteomes" id="UP000250266">
    <property type="component" value="Unassembled WGS sequence"/>
</dbReference>
<feature type="region of interest" description="Disordered" evidence="1">
    <location>
        <begin position="49"/>
        <end position="85"/>
    </location>
</feature>
<feature type="compositionally biased region" description="Pro residues" evidence="1">
    <location>
        <begin position="61"/>
        <end position="73"/>
    </location>
</feature>
<feature type="chain" id="PRO_5033998148" description="Secreted protein" evidence="2">
    <location>
        <begin position="22"/>
        <end position="193"/>
    </location>
</feature>
<keyword evidence="2" id="KW-0732">Signal</keyword>
<evidence type="ECO:0000256" key="2">
    <source>
        <dbReference type="SAM" id="SignalP"/>
    </source>
</evidence>
<proteinExistence type="predicted"/>
<feature type="signal peptide" evidence="2">
    <location>
        <begin position="1"/>
        <end position="21"/>
    </location>
</feature>
<organism evidence="3 4">
    <name type="scientific">Lepidopterella palustris CBS 459.81</name>
    <dbReference type="NCBI Taxonomy" id="1314670"/>
    <lineage>
        <taxon>Eukaryota</taxon>
        <taxon>Fungi</taxon>
        <taxon>Dikarya</taxon>
        <taxon>Ascomycota</taxon>
        <taxon>Pezizomycotina</taxon>
        <taxon>Dothideomycetes</taxon>
        <taxon>Pleosporomycetidae</taxon>
        <taxon>Mytilinidiales</taxon>
        <taxon>Argynnaceae</taxon>
        <taxon>Lepidopterella</taxon>
    </lineage>
</organism>
<gene>
    <name evidence="3" type="ORF">K432DRAFT_92497</name>
</gene>
<evidence type="ECO:0000313" key="4">
    <source>
        <dbReference type="Proteomes" id="UP000250266"/>
    </source>
</evidence>
<name>A0A8E2JDF7_9PEZI</name>
<reference evidence="3 4" key="1">
    <citation type="journal article" date="2016" name="Nat. Commun.">
        <title>Ectomycorrhizal ecology is imprinted in the genome of the dominant symbiotic fungus Cenococcum geophilum.</title>
        <authorList>
            <consortium name="DOE Joint Genome Institute"/>
            <person name="Peter M."/>
            <person name="Kohler A."/>
            <person name="Ohm R.A."/>
            <person name="Kuo A."/>
            <person name="Krutzmann J."/>
            <person name="Morin E."/>
            <person name="Arend M."/>
            <person name="Barry K.W."/>
            <person name="Binder M."/>
            <person name="Choi C."/>
            <person name="Clum A."/>
            <person name="Copeland A."/>
            <person name="Grisel N."/>
            <person name="Haridas S."/>
            <person name="Kipfer T."/>
            <person name="LaButti K."/>
            <person name="Lindquist E."/>
            <person name="Lipzen A."/>
            <person name="Maire R."/>
            <person name="Meier B."/>
            <person name="Mihaltcheva S."/>
            <person name="Molinier V."/>
            <person name="Murat C."/>
            <person name="Poggeler S."/>
            <person name="Quandt C.A."/>
            <person name="Sperisen C."/>
            <person name="Tritt A."/>
            <person name="Tisserant E."/>
            <person name="Crous P.W."/>
            <person name="Henrissat B."/>
            <person name="Nehls U."/>
            <person name="Egli S."/>
            <person name="Spatafora J.W."/>
            <person name="Grigoriev I.V."/>
            <person name="Martin F.M."/>
        </authorList>
    </citation>
    <scope>NUCLEOTIDE SEQUENCE [LARGE SCALE GENOMIC DNA]</scope>
    <source>
        <strain evidence="3 4">CBS 459.81</strain>
    </source>
</reference>
<evidence type="ECO:0000256" key="1">
    <source>
        <dbReference type="SAM" id="MobiDB-lite"/>
    </source>
</evidence>
<dbReference type="AlphaFoldDB" id="A0A8E2JDF7"/>
<keyword evidence="4" id="KW-1185">Reference proteome</keyword>
<evidence type="ECO:0000313" key="3">
    <source>
        <dbReference type="EMBL" id="OCK78449.1"/>
    </source>
</evidence>
<evidence type="ECO:0008006" key="5">
    <source>
        <dbReference type="Google" id="ProtNLM"/>
    </source>
</evidence>
<accession>A0A8E2JDF7</accession>
<sequence length="193" mass="20495">MPGAAPSFLNTTFLLWSTVFCSDGSTPACPVSTTPIAFSNPSRRARALPSHSGWCTDVSDPPLPPLSPPPRPTQPALLTNRPSPAPVIWSARRPSRLATHAIGSWGSSSVTNSSCRCNKSSRLRRGGRTEIHSVGFGTGHGVVAVATKQMGTGRASETLRRCTIPNTVSQYTDYKPVRAGGRGTVRPCTVQTR</sequence>
<dbReference type="EMBL" id="KV745058">
    <property type="protein sequence ID" value="OCK78449.1"/>
    <property type="molecule type" value="Genomic_DNA"/>
</dbReference>
<protein>
    <recommendedName>
        <fullName evidence="5">Secreted protein</fullName>
    </recommendedName>
</protein>